<dbReference type="PANTHER" id="PTHR43102">
    <property type="entry name" value="SLR1143 PROTEIN"/>
    <property type="match status" value="1"/>
</dbReference>
<dbReference type="InterPro" id="IPR003594">
    <property type="entry name" value="HATPase_dom"/>
</dbReference>
<dbReference type="PANTHER" id="PTHR43102:SF2">
    <property type="entry name" value="GAF DOMAIN-CONTAINING PROTEIN"/>
    <property type="match status" value="1"/>
</dbReference>
<dbReference type="RefSeq" id="WP_093739293.1">
    <property type="nucleotide sequence ID" value="NZ_FNBP01000002.1"/>
</dbReference>
<dbReference type="InterPro" id="IPR011495">
    <property type="entry name" value="Sig_transdc_His_kin_sub2_dim/P"/>
</dbReference>
<dbReference type="InterPro" id="IPR036890">
    <property type="entry name" value="HATPase_C_sf"/>
</dbReference>
<accession>A0A1G7KME0</accession>
<dbReference type="InterPro" id="IPR029016">
    <property type="entry name" value="GAF-like_dom_sf"/>
</dbReference>
<protein>
    <submittedName>
        <fullName evidence="2">Two-component sensor histidine kinase, contains HisKA and HATPase domains</fullName>
    </submittedName>
</protein>
<dbReference type="Gene3D" id="3.30.565.10">
    <property type="entry name" value="Histidine kinase-like ATPase, C-terminal domain"/>
    <property type="match status" value="1"/>
</dbReference>
<dbReference type="Pfam" id="PF01590">
    <property type="entry name" value="GAF"/>
    <property type="match status" value="1"/>
</dbReference>
<dbReference type="AlphaFoldDB" id="A0A1G7KME0"/>
<dbReference type="Gene3D" id="3.30.450.40">
    <property type="match status" value="1"/>
</dbReference>
<dbReference type="SUPFAM" id="SSF55781">
    <property type="entry name" value="GAF domain-like"/>
    <property type="match status" value="1"/>
</dbReference>
<dbReference type="EMBL" id="FNBP01000002">
    <property type="protein sequence ID" value="SDF38100.1"/>
    <property type="molecule type" value="Genomic_DNA"/>
</dbReference>
<proteinExistence type="predicted"/>
<keyword evidence="2" id="KW-0418">Kinase</keyword>
<dbReference type="STRING" id="218672.SAMN04489759_10263"/>
<dbReference type="Proteomes" id="UP000199399">
    <property type="component" value="Unassembled WGS sequence"/>
</dbReference>
<gene>
    <name evidence="2" type="ORF">SAMN04489759_10263</name>
</gene>
<evidence type="ECO:0000259" key="1">
    <source>
        <dbReference type="SMART" id="SM00065"/>
    </source>
</evidence>
<reference evidence="3" key="1">
    <citation type="submission" date="2016-10" db="EMBL/GenBank/DDBJ databases">
        <authorList>
            <person name="Varghese N."/>
            <person name="Submissions S."/>
        </authorList>
    </citation>
    <scope>NUCLEOTIDE SEQUENCE [LARGE SCALE GENOMIC DNA]</scope>
    <source>
        <strain evidence="3">DSM 16477</strain>
    </source>
</reference>
<feature type="domain" description="GAF" evidence="1">
    <location>
        <begin position="25"/>
        <end position="167"/>
    </location>
</feature>
<keyword evidence="3" id="KW-1185">Reference proteome</keyword>
<dbReference type="Pfam" id="PF07568">
    <property type="entry name" value="HisKA_2"/>
    <property type="match status" value="1"/>
</dbReference>
<organism evidence="2 3">
    <name type="scientific">Sulfitobacter delicatus</name>
    <dbReference type="NCBI Taxonomy" id="218672"/>
    <lineage>
        <taxon>Bacteria</taxon>
        <taxon>Pseudomonadati</taxon>
        <taxon>Pseudomonadota</taxon>
        <taxon>Alphaproteobacteria</taxon>
        <taxon>Rhodobacterales</taxon>
        <taxon>Roseobacteraceae</taxon>
        <taxon>Sulfitobacter</taxon>
    </lineage>
</organism>
<dbReference type="GO" id="GO:0016301">
    <property type="term" value="F:kinase activity"/>
    <property type="evidence" value="ECO:0007669"/>
    <property type="project" value="UniProtKB-KW"/>
</dbReference>
<dbReference type="OrthoDB" id="9816309at2"/>
<evidence type="ECO:0000313" key="2">
    <source>
        <dbReference type="EMBL" id="SDF38100.1"/>
    </source>
</evidence>
<dbReference type="Pfam" id="PF13581">
    <property type="entry name" value="HATPase_c_2"/>
    <property type="match status" value="1"/>
</dbReference>
<keyword evidence="2" id="KW-0808">Transferase</keyword>
<name>A0A1G7KME0_9RHOB</name>
<dbReference type="InterPro" id="IPR003018">
    <property type="entry name" value="GAF"/>
</dbReference>
<evidence type="ECO:0000313" key="3">
    <source>
        <dbReference type="Proteomes" id="UP000199399"/>
    </source>
</evidence>
<dbReference type="SMART" id="SM00065">
    <property type="entry name" value="GAF"/>
    <property type="match status" value="1"/>
</dbReference>
<sequence>MRATPHPQQAQRLRTLYDYDILDTPREADFDEIVALAAQICDAPISVINLIDKDRQWFKAEVGLNARETPLETSLCSHAILEAPFVEIPDTLNDPRMADNPLCTDENGLRFYAGALLVAPNGLPLGTLCILDNEPRRLTEAQRNAVEVLSRQVMKQLDLRLALRRQAVLMSEADHRVKNSLQTLGAMIRLHARGLKEDNASEVIEAIQRRVQSVASLHGELQHSDGRDEVDAASFLAQVVQLLQDTAPAHVTISCRSDAVTVSAGAASAMGLVVSEFAANSIKHGYPDKTAGQIQIDLSLTDGTYRLTCQDDGIGSQSGGLSRPGSLGQTLMSAAASQLSGELDTSLTPEGSRLALTF</sequence>
<dbReference type="SUPFAM" id="SSF55874">
    <property type="entry name" value="ATPase domain of HSP90 chaperone/DNA topoisomerase II/histidine kinase"/>
    <property type="match status" value="1"/>
</dbReference>